<comment type="caution">
    <text evidence="1">The sequence shown here is derived from an EMBL/GenBank/DDBJ whole genome shotgun (WGS) entry which is preliminary data.</text>
</comment>
<reference evidence="1 2" key="1">
    <citation type="journal article" date="2018" name="Genome Biol. Evol.">
        <title>Multiple Roots of Fruiting Body Formation in Amoebozoa.</title>
        <authorList>
            <person name="Hillmann F."/>
            <person name="Forbes G."/>
            <person name="Novohradska S."/>
            <person name="Ferling I."/>
            <person name="Riege K."/>
            <person name="Groth M."/>
            <person name="Westermann M."/>
            <person name="Marz M."/>
            <person name="Spaller T."/>
            <person name="Winckler T."/>
            <person name="Schaap P."/>
            <person name="Glockner G."/>
        </authorList>
    </citation>
    <scope>NUCLEOTIDE SEQUENCE [LARGE SCALE GENOMIC DNA]</scope>
    <source>
        <strain evidence="1 2">Jena</strain>
    </source>
</reference>
<proteinExistence type="predicted"/>
<dbReference type="InParanoid" id="A0A2P6NIE9"/>
<dbReference type="Proteomes" id="UP000241769">
    <property type="component" value="Unassembled WGS sequence"/>
</dbReference>
<sequence length="194" mass="22310">MTTVANNIHIDHVGVKRSRSSPENRSCFPFYTLPKPDYESENVDEGMAFFIQRVNSWLKYGELSFTAKSGHQTVNMISHFIQACGYNFTMDLLLPVVAYCDRFVAARGTITRGAVPSLVCLSCMVTLKFWMDPGTSLYIAASFLRVSWRDMPKIEAEFLRSIDYRLFMKDEDIETYSVLKGLHRIETRSSNRYL</sequence>
<dbReference type="EMBL" id="MDYQ01000077">
    <property type="protein sequence ID" value="PRP83724.1"/>
    <property type="molecule type" value="Genomic_DNA"/>
</dbReference>
<evidence type="ECO:0008006" key="3">
    <source>
        <dbReference type="Google" id="ProtNLM"/>
    </source>
</evidence>
<dbReference type="Gene3D" id="1.10.472.10">
    <property type="entry name" value="Cyclin-like"/>
    <property type="match status" value="1"/>
</dbReference>
<evidence type="ECO:0000313" key="2">
    <source>
        <dbReference type="Proteomes" id="UP000241769"/>
    </source>
</evidence>
<keyword evidence="2" id="KW-1185">Reference proteome</keyword>
<accession>A0A2P6NIE9</accession>
<organism evidence="1 2">
    <name type="scientific">Planoprotostelium fungivorum</name>
    <dbReference type="NCBI Taxonomy" id="1890364"/>
    <lineage>
        <taxon>Eukaryota</taxon>
        <taxon>Amoebozoa</taxon>
        <taxon>Evosea</taxon>
        <taxon>Variosea</taxon>
        <taxon>Cavosteliida</taxon>
        <taxon>Cavosteliaceae</taxon>
        <taxon>Planoprotostelium</taxon>
    </lineage>
</organism>
<gene>
    <name evidence="1" type="ORF">PROFUN_09056</name>
</gene>
<name>A0A2P6NIE9_9EUKA</name>
<protein>
    <recommendedName>
        <fullName evidence="3">Cyclin N-terminal domain-containing protein</fullName>
    </recommendedName>
</protein>
<evidence type="ECO:0000313" key="1">
    <source>
        <dbReference type="EMBL" id="PRP83724.1"/>
    </source>
</evidence>
<dbReference type="OrthoDB" id="244495at2759"/>
<dbReference type="AlphaFoldDB" id="A0A2P6NIE9"/>